<dbReference type="EMBL" id="JACCBX010000002">
    <property type="protein sequence ID" value="NYE04323.1"/>
    <property type="molecule type" value="Genomic_DNA"/>
</dbReference>
<feature type="transmembrane region" description="Helical" evidence="1">
    <location>
        <begin position="32"/>
        <end position="50"/>
    </location>
</feature>
<reference evidence="3" key="2">
    <citation type="submission" date="2020-08" db="EMBL/GenBank/DDBJ databases">
        <title>The Agave Microbiome: Exploring the role of microbial communities in plant adaptations to desert environments.</title>
        <authorList>
            <person name="Partida-Martinez L.P."/>
        </authorList>
    </citation>
    <scope>NUCLEOTIDE SEQUENCE [LARGE SCALE GENOMIC DNA]</scope>
    <source>
        <strain evidence="3">AT2.8</strain>
    </source>
</reference>
<organism evidence="2 3">
    <name type="scientific">Neobacillus niacini</name>
    <dbReference type="NCBI Taxonomy" id="86668"/>
    <lineage>
        <taxon>Bacteria</taxon>
        <taxon>Bacillati</taxon>
        <taxon>Bacillota</taxon>
        <taxon>Bacilli</taxon>
        <taxon>Bacillales</taxon>
        <taxon>Bacillaceae</taxon>
        <taxon>Neobacillus</taxon>
    </lineage>
</organism>
<evidence type="ECO:0000313" key="2">
    <source>
        <dbReference type="EMBL" id="NYE04323.1"/>
    </source>
</evidence>
<dbReference type="Proteomes" id="UP000548423">
    <property type="component" value="Unassembled WGS sequence"/>
</dbReference>
<evidence type="ECO:0000313" key="3">
    <source>
        <dbReference type="Proteomes" id="UP000548423"/>
    </source>
</evidence>
<evidence type="ECO:0000256" key="1">
    <source>
        <dbReference type="SAM" id="Phobius"/>
    </source>
</evidence>
<proteinExistence type="predicted"/>
<keyword evidence="1" id="KW-0812">Transmembrane</keyword>
<dbReference type="AlphaFoldDB" id="A0A852T6Q4"/>
<name>A0A852T6Q4_9BACI</name>
<keyword evidence="1" id="KW-1133">Transmembrane helix</keyword>
<reference evidence="3" key="1">
    <citation type="submission" date="2020-07" db="EMBL/GenBank/DDBJ databases">
        <authorList>
            <person name="Partida-Martinez L."/>
            <person name="Huntemann M."/>
            <person name="Clum A."/>
            <person name="Wang J."/>
            <person name="Palaniappan K."/>
            <person name="Ritter S."/>
            <person name="Chen I.-M."/>
            <person name="Stamatis D."/>
            <person name="Reddy T."/>
            <person name="O'Malley R."/>
            <person name="Daum C."/>
            <person name="Shapiro N."/>
            <person name="Ivanova N."/>
            <person name="Kyrpides N."/>
            <person name="Woyke T."/>
        </authorList>
    </citation>
    <scope>NUCLEOTIDE SEQUENCE [LARGE SCALE GENOMIC DNA]</scope>
    <source>
        <strain evidence="3">AT2.8</strain>
    </source>
</reference>
<sequence>MDKFQEIEKHYGQLHKLWLDYWTEEVVFTHQWWIMIFTLLIPFFIWWKLVDKTRIREISLVGLIVNCIAFILD</sequence>
<accession>A0A852T6Q4</accession>
<keyword evidence="1" id="KW-0472">Membrane</keyword>
<gene>
    <name evidence="2" type="ORF">F4694_001067</name>
</gene>
<protein>
    <submittedName>
        <fullName evidence="2">Uncharacterized protein</fullName>
    </submittedName>
</protein>
<comment type="caution">
    <text evidence="2">The sequence shown here is derived from an EMBL/GenBank/DDBJ whole genome shotgun (WGS) entry which is preliminary data.</text>
</comment>